<evidence type="ECO:0000256" key="4">
    <source>
        <dbReference type="NCBIfam" id="TIGR01922"/>
    </source>
</evidence>
<dbReference type="Gene3D" id="3.60.20.20">
    <property type="entry name" value="Inosine monophosphate cyclohydrolase-like"/>
    <property type="match status" value="1"/>
</dbReference>
<dbReference type="KEGG" id="mok:Metok_1535"/>
<keyword evidence="2 3" id="KW-0378">Hydrolase</keyword>
<dbReference type="GO" id="GO:0003937">
    <property type="term" value="F:IMP cyclohydrolase activity"/>
    <property type="evidence" value="ECO:0007669"/>
    <property type="project" value="UniProtKB-UniRule"/>
</dbReference>
<dbReference type="GO" id="GO:0006189">
    <property type="term" value="P:'de novo' IMP biosynthetic process"/>
    <property type="evidence" value="ECO:0007669"/>
    <property type="project" value="UniProtKB-UniRule"/>
</dbReference>
<comment type="pathway">
    <text evidence="3">Purine metabolism; IMP biosynthesis via de novo pathway; IMP from 5-formamido-1-(5-phospho-D-ribosyl)imidazole-4-carboxamide: step 1/1.</text>
</comment>
<dbReference type="PIRSF" id="PIRSF004866">
    <property type="entry name" value="IMP_cclhdr_arch"/>
    <property type="match status" value="1"/>
</dbReference>
<dbReference type="HAMAP" id="MF_00705">
    <property type="entry name" value="IMP_cyclohydrol"/>
    <property type="match status" value="1"/>
</dbReference>
<dbReference type="STRING" id="647113.Metok_1535"/>
<evidence type="ECO:0000256" key="3">
    <source>
        <dbReference type="HAMAP-Rule" id="MF_00705"/>
    </source>
</evidence>
<comment type="catalytic activity">
    <reaction evidence="3">
        <text>IMP + H2O = 5-formamido-1-(5-phospho-D-ribosyl)imidazole-4-carboxamide</text>
        <dbReference type="Rhea" id="RHEA:18445"/>
        <dbReference type="ChEBI" id="CHEBI:15377"/>
        <dbReference type="ChEBI" id="CHEBI:58053"/>
        <dbReference type="ChEBI" id="CHEBI:58467"/>
        <dbReference type="EC" id="3.5.4.10"/>
    </reaction>
</comment>
<dbReference type="EC" id="3.5.4.10" evidence="3 4"/>
<dbReference type="eggNOG" id="arCOG04727">
    <property type="taxonomic scope" value="Archaea"/>
</dbReference>
<reference evidence="6" key="1">
    <citation type="submission" date="2011-05" db="EMBL/GenBank/DDBJ databases">
        <title>Complete sequence of chromosome of Methanothermococcus okinawensis IH1.</title>
        <authorList>
            <consortium name="US DOE Joint Genome Institute"/>
            <person name="Lucas S."/>
            <person name="Han J."/>
            <person name="Lapidus A."/>
            <person name="Cheng J.-F."/>
            <person name="Goodwin L."/>
            <person name="Pitluck S."/>
            <person name="Peters L."/>
            <person name="Mikhailova N."/>
            <person name="Held B."/>
            <person name="Han C."/>
            <person name="Tapia R."/>
            <person name="Land M."/>
            <person name="Hauser L."/>
            <person name="Kyrpides N."/>
            <person name="Ivanova N."/>
            <person name="Pagani I."/>
            <person name="Sieprawska-Lupa M."/>
            <person name="Takai K."/>
            <person name="Miyazaki J."/>
            <person name="Whitman W."/>
            <person name="Woyke T."/>
        </authorList>
    </citation>
    <scope>NUCLEOTIDE SEQUENCE</scope>
    <source>
        <strain evidence="6">IH1</strain>
    </source>
</reference>
<dbReference type="InterPro" id="IPR020600">
    <property type="entry name" value="IMP_cyclohydrolase-like"/>
</dbReference>
<evidence type="ECO:0000256" key="2">
    <source>
        <dbReference type="ARBA" id="ARBA00022801"/>
    </source>
</evidence>
<dbReference type="UniPathway" id="UPA00074">
    <property type="reaction ID" value="UER00135"/>
</dbReference>
<keyword evidence="7" id="KW-1185">Reference proteome</keyword>
<sequence>MVIKMYIGRFLVVGKTENGKPFVLYRVSSRSFPNRKAVLKNNIVSIIPDNLNEIFSNPYITYNCINVVGNTIVATNGSHTDVIADKIKLGLPIRDALAYSLITMDYEKDDYNTPRIAVVLNENEVYMGYVKDSDIRVKKISLENGKGFYLGVYNACDINEYQKIDICGEKPEEICKYIMEHGEFEYPVCCAAAVIDKEIKIETYNK</sequence>
<protein>
    <recommendedName>
        <fullName evidence="3 4">IMP cyclohydrolase</fullName>
        <ecNumber evidence="3 4">3.5.4.10</ecNumber>
    </recommendedName>
    <alternativeName>
        <fullName evidence="3">IMP synthase</fullName>
    </alternativeName>
    <alternativeName>
        <fullName evidence="3">Inosinicase</fullName>
    </alternativeName>
</protein>
<keyword evidence="1 3" id="KW-0658">Purine biosynthesis</keyword>
<proteinExistence type="inferred from homology"/>
<organism evidence="6 7">
    <name type="scientific">Methanothermococcus okinawensis (strain DSM 14208 / JCM 11175 / IH1)</name>
    <dbReference type="NCBI Taxonomy" id="647113"/>
    <lineage>
        <taxon>Archaea</taxon>
        <taxon>Methanobacteriati</taxon>
        <taxon>Methanobacteriota</taxon>
        <taxon>Methanomada group</taxon>
        <taxon>Methanococci</taxon>
        <taxon>Methanococcales</taxon>
        <taxon>Methanococcaceae</taxon>
        <taxon>Methanothermococcus</taxon>
    </lineage>
</organism>
<comment type="similarity">
    <text evidence="3">Belongs to the archaeal IMP cyclohydrolase family.</text>
</comment>
<dbReference type="AlphaFoldDB" id="F8AKH2"/>
<gene>
    <name evidence="3" type="primary">purO</name>
    <name evidence="6" type="ordered locus">Metok_1535</name>
</gene>
<dbReference type="HOGENOM" id="CLU_1352116_0_0_2"/>
<name>F8AKH2_METOI</name>
<dbReference type="NCBIfam" id="NF003167">
    <property type="entry name" value="PRK04151.1"/>
    <property type="match status" value="1"/>
</dbReference>
<dbReference type="EMBL" id="CP002792">
    <property type="protein sequence ID" value="AEH07498.1"/>
    <property type="molecule type" value="Genomic_DNA"/>
</dbReference>
<dbReference type="InterPro" id="IPR036795">
    <property type="entry name" value="IMP_cyclohydrolase-like_sf"/>
</dbReference>
<dbReference type="Proteomes" id="UP000009296">
    <property type="component" value="Chromosome"/>
</dbReference>
<comment type="function">
    <text evidence="3">Catalyzes the cyclization of 5-formylamidoimidazole-4-carboxamide ribonucleotide to IMP.</text>
</comment>
<dbReference type="SUPFAM" id="SSF75569">
    <property type="entry name" value="Archaeal IMP cyclohydrolase PurO"/>
    <property type="match status" value="1"/>
</dbReference>
<dbReference type="Pfam" id="PF07826">
    <property type="entry name" value="IMP_cyclohyd"/>
    <property type="match status" value="1"/>
</dbReference>
<dbReference type="NCBIfam" id="TIGR01922">
    <property type="entry name" value="purO_arch"/>
    <property type="match status" value="1"/>
</dbReference>
<evidence type="ECO:0000259" key="5">
    <source>
        <dbReference type="Pfam" id="PF07826"/>
    </source>
</evidence>
<accession>F8AKH2</accession>
<evidence type="ECO:0000313" key="7">
    <source>
        <dbReference type="Proteomes" id="UP000009296"/>
    </source>
</evidence>
<evidence type="ECO:0000256" key="1">
    <source>
        <dbReference type="ARBA" id="ARBA00022755"/>
    </source>
</evidence>
<dbReference type="InterPro" id="IPR010191">
    <property type="entry name" value="IMP_cyclohydrolase"/>
</dbReference>
<evidence type="ECO:0000313" key="6">
    <source>
        <dbReference type="EMBL" id="AEH07498.1"/>
    </source>
</evidence>
<feature type="domain" description="Inosine monophosphate cyclohydrolase-like" evidence="5">
    <location>
        <begin position="6"/>
        <end position="197"/>
    </location>
</feature>